<dbReference type="EMBL" id="SSNZ01000007">
    <property type="protein sequence ID" value="THF48728.1"/>
    <property type="molecule type" value="Genomic_DNA"/>
</dbReference>
<protein>
    <submittedName>
        <fullName evidence="2">Uncharacterized protein</fullName>
    </submittedName>
</protein>
<reference evidence="2 3" key="1">
    <citation type="submission" date="2019-04" db="EMBL/GenBank/DDBJ databases">
        <title>Flavobacterium sp. nov. isolated from construction timber.</title>
        <authorList>
            <person name="Lin S.-Y."/>
            <person name="Chang C.-T."/>
            <person name="Young C.-C."/>
        </authorList>
    </citation>
    <scope>NUCLEOTIDE SEQUENCE [LARGE SCALE GENOMIC DNA]</scope>
    <source>
        <strain evidence="2 3">CC-CTC003</strain>
    </source>
</reference>
<organism evidence="2 3">
    <name type="scientific">Flavobacterium supellecticarium</name>
    <dbReference type="NCBI Taxonomy" id="2565924"/>
    <lineage>
        <taxon>Bacteria</taxon>
        <taxon>Pseudomonadati</taxon>
        <taxon>Bacteroidota</taxon>
        <taxon>Flavobacteriia</taxon>
        <taxon>Flavobacteriales</taxon>
        <taxon>Flavobacteriaceae</taxon>
        <taxon>Flavobacterium</taxon>
    </lineage>
</organism>
<dbReference type="AlphaFoldDB" id="A0A4S3ZSU1"/>
<dbReference type="RefSeq" id="WP_136403721.1">
    <property type="nucleotide sequence ID" value="NZ_SSNZ01000007.1"/>
</dbReference>
<keyword evidence="1" id="KW-1133">Transmembrane helix</keyword>
<keyword evidence="3" id="KW-1185">Reference proteome</keyword>
<feature type="transmembrane region" description="Helical" evidence="1">
    <location>
        <begin position="6"/>
        <end position="25"/>
    </location>
</feature>
<name>A0A4S3ZSU1_9FLAO</name>
<comment type="caution">
    <text evidence="2">The sequence shown here is derived from an EMBL/GenBank/DDBJ whole genome shotgun (WGS) entry which is preliminary data.</text>
</comment>
<evidence type="ECO:0000313" key="2">
    <source>
        <dbReference type="EMBL" id="THF48728.1"/>
    </source>
</evidence>
<evidence type="ECO:0000313" key="3">
    <source>
        <dbReference type="Proteomes" id="UP000307507"/>
    </source>
</evidence>
<evidence type="ECO:0000256" key="1">
    <source>
        <dbReference type="SAM" id="Phobius"/>
    </source>
</evidence>
<dbReference type="OrthoDB" id="1365376at2"/>
<keyword evidence="1" id="KW-0472">Membrane</keyword>
<gene>
    <name evidence="2" type="ORF">E6C50_13300</name>
</gene>
<accession>A0A4S3ZSU1</accession>
<keyword evidence="1" id="KW-0812">Transmembrane</keyword>
<proteinExistence type="predicted"/>
<sequence>MIEAIVSMAITAIIMSLIFVVFSIVSERLLDFKNQNQPVNDLNRFTYSVNKDIFENEKIKLQEEALLFTGYAGEQVLYSIGNEYLLRTKGEFVDTFRIQIKEIQLDSVYSRSKQLAFRKLNVKLDVNEKEMGLHFYKQIYASELIQAIQKP</sequence>
<dbReference type="Proteomes" id="UP000307507">
    <property type="component" value="Unassembled WGS sequence"/>
</dbReference>